<organism evidence="2 3">
    <name type="scientific">Cirrhinus mrigala</name>
    <name type="common">Mrigala</name>
    <dbReference type="NCBI Taxonomy" id="683832"/>
    <lineage>
        <taxon>Eukaryota</taxon>
        <taxon>Metazoa</taxon>
        <taxon>Chordata</taxon>
        <taxon>Craniata</taxon>
        <taxon>Vertebrata</taxon>
        <taxon>Euteleostomi</taxon>
        <taxon>Actinopterygii</taxon>
        <taxon>Neopterygii</taxon>
        <taxon>Teleostei</taxon>
        <taxon>Ostariophysi</taxon>
        <taxon>Cypriniformes</taxon>
        <taxon>Cyprinidae</taxon>
        <taxon>Labeoninae</taxon>
        <taxon>Labeonini</taxon>
        <taxon>Cirrhinus</taxon>
    </lineage>
</organism>
<feature type="region of interest" description="Disordered" evidence="1">
    <location>
        <begin position="1"/>
        <end position="40"/>
    </location>
</feature>
<accession>A0ABD0RW94</accession>
<evidence type="ECO:0000313" key="2">
    <source>
        <dbReference type="EMBL" id="KAL0201545.1"/>
    </source>
</evidence>
<reference evidence="2 3" key="1">
    <citation type="submission" date="2024-05" db="EMBL/GenBank/DDBJ databases">
        <title>Genome sequencing and assembly of Indian major carp, Cirrhinus mrigala (Hamilton, 1822).</title>
        <authorList>
            <person name="Mohindra V."/>
            <person name="Chowdhury L.M."/>
            <person name="Lal K."/>
            <person name="Jena J.K."/>
        </authorList>
    </citation>
    <scope>NUCLEOTIDE SEQUENCE [LARGE SCALE GENOMIC DNA]</scope>
    <source>
        <strain evidence="2">CM1030</strain>
        <tissue evidence="2">Blood</tissue>
    </source>
</reference>
<dbReference type="EMBL" id="JAMKFB020000002">
    <property type="protein sequence ID" value="KAL0201545.1"/>
    <property type="molecule type" value="Genomic_DNA"/>
</dbReference>
<evidence type="ECO:0000313" key="3">
    <source>
        <dbReference type="Proteomes" id="UP001529510"/>
    </source>
</evidence>
<sequence>MNREARKTRKSARSGFDGVSSGDAEDMDGEDDAHSRPSSVLWERHIEQSIFVDISDDDSLHFSDMQGAFTVHLSQGSGVPESPQLT</sequence>
<feature type="compositionally biased region" description="Basic residues" evidence="1">
    <location>
        <begin position="1"/>
        <end position="12"/>
    </location>
</feature>
<proteinExistence type="predicted"/>
<protein>
    <submittedName>
        <fullName evidence="2">Uncharacterized protein</fullName>
    </submittedName>
</protein>
<gene>
    <name evidence="2" type="ORF">M9458_004732</name>
</gene>
<dbReference type="AlphaFoldDB" id="A0ABD0RW94"/>
<dbReference type="Proteomes" id="UP001529510">
    <property type="component" value="Unassembled WGS sequence"/>
</dbReference>
<comment type="caution">
    <text evidence="2">The sequence shown here is derived from an EMBL/GenBank/DDBJ whole genome shotgun (WGS) entry which is preliminary data.</text>
</comment>
<name>A0ABD0RW94_CIRMR</name>
<keyword evidence="3" id="KW-1185">Reference proteome</keyword>
<feature type="non-terminal residue" evidence="2">
    <location>
        <position position="86"/>
    </location>
</feature>
<evidence type="ECO:0000256" key="1">
    <source>
        <dbReference type="SAM" id="MobiDB-lite"/>
    </source>
</evidence>